<dbReference type="AlphaFoldDB" id="A0A4C1XIA9"/>
<organism evidence="1 2">
    <name type="scientific">Eumeta variegata</name>
    <name type="common">Bagworm moth</name>
    <name type="synonym">Eumeta japonica</name>
    <dbReference type="NCBI Taxonomy" id="151549"/>
    <lineage>
        <taxon>Eukaryota</taxon>
        <taxon>Metazoa</taxon>
        <taxon>Ecdysozoa</taxon>
        <taxon>Arthropoda</taxon>
        <taxon>Hexapoda</taxon>
        <taxon>Insecta</taxon>
        <taxon>Pterygota</taxon>
        <taxon>Neoptera</taxon>
        <taxon>Endopterygota</taxon>
        <taxon>Lepidoptera</taxon>
        <taxon>Glossata</taxon>
        <taxon>Ditrysia</taxon>
        <taxon>Tineoidea</taxon>
        <taxon>Psychidae</taxon>
        <taxon>Oiketicinae</taxon>
        <taxon>Eumeta</taxon>
    </lineage>
</organism>
<comment type="caution">
    <text evidence="1">The sequence shown here is derived from an EMBL/GenBank/DDBJ whole genome shotgun (WGS) entry which is preliminary data.</text>
</comment>
<gene>
    <name evidence="1" type="ORF">EVAR_44684_1</name>
</gene>
<accession>A0A4C1XIA9</accession>
<protein>
    <submittedName>
        <fullName evidence="1">Uncharacterized protein</fullName>
    </submittedName>
</protein>
<evidence type="ECO:0000313" key="2">
    <source>
        <dbReference type="Proteomes" id="UP000299102"/>
    </source>
</evidence>
<keyword evidence="2" id="KW-1185">Reference proteome</keyword>
<dbReference type="STRING" id="151549.A0A4C1XIA9"/>
<dbReference type="EMBL" id="BGZK01000851">
    <property type="protein sequence ID" value="GBP62830.1"/>
    <property type="molecule type" value="Genomic_DNA"/>
</dbReference>
<reference evidence="1 2" key="1">
    <citation type="journal article" date="2019" name="Commun. Biol.">
        <title>The bagworm genome reveals a unique fibroin gene that provides high tensile strength.</title>
        <authorList>
            <person name="Kono N."/>
            <person name="Nakamura H."/>
            <person name="Ohtoshi R."/>
            <person name="Tomita M."/>
            <person name="Numata K."/>
            <person name="Arakawa K."/>
        </authorList>
    </citation>
    <scope>NUCLEOTIDE SEQUENCE [LARGE SCALE GENOMIC DNA]</scope>
</reference>
<proteinExistence type="predicted"/>
<dbReference type="Proteomes" id="UP000299102">
    <property type="component" value="Unassembled WGS sequence"/>
</dbReference>
<dbReference type="OrthoDB" id="6370710at2759"/>
<evidence type="ECO:0000313" key="1">
    <source>
        <dbReference type="EMBL" id="GBP62830.1"/>
    </source>
</evidence>
<sequence length="125" mass="14016">MVVKAGYCRRKSKFNAVAMRSLHSMCGVSRKDKCRNSDIRKRCGLKEDVVTGVDKCILRWFGHLERINGNSLSKQICRVNVCGGKVGKGRPKKSYADHIGGILKWGANFKHPKPMSLHEKIDGCQ</sequence>
<name>A0A4C1XIA9_EUMVA</name>